<dbReference type="SUPFAM" id="SSF53474">
    <property type="entry name" value="alpha/beta-Hydrolases"/>
    <property type="match status" value="1"/>
</dbReference>
<dbReference type="RefSeq" id="WP_345687849.1">
    <property type="nucleotide sequence ID" value="NZ_BAABIT010000001.1"/>
</dbReference>
<dbReference type="Pfam" id="PF00561">
    <property type="entry name" value="Abhydrolase_1"/>
    <property type="match status" value="1"/>
</dbReference>
<dbReference type="PRINTS" id="PR00412">
    <property type="entry name" value="EPOXHYDRLASE"/>
</dbReference>
<dbReference type="InterPro" id="IPR000639">
    <property type="entry name" value="Epox_hydrolase-like"/>
</dbReference>
<name>A0ABV9XE55_9ACTN</name>
<protein>
    <submittedName>
        <fullName evidence="3">Alpha/beta fold hydrolase</fullName>
    </submittedName>
</protein>
<evidence type="ECO:0000313" key="4">
    <source>
        <dbReference type="Proteomes" id="UP001595829"/>
    </source>
</evidence>
<organism evidence="3 4">
    <name type="scientific">Streptomyces coeruleoprunus</name>
    <dbReference type="NCBI Taxonomy" id="285563"/>
    <lineage>
        <taxon>Bacteria</taxon>
        <taxon>Bacillati</taxon>
        <taxon>Actinomycetota</taxon>
        <taxon>Actinomycetes</taxon>
        <taxon>Kitasatosporales</taxon>
        <taxon>Streptomycetaceae</taxon>
        <taxon>Streptomyces</taxon>
    </lineage>
</organism>
<reference evidence="4" key="1">
    <citation type="journal article" date="2019" name="Int. J. Syst. Evol. Microbiol.">
        <title>The Global Catalogue of Microorganisms (GCM) 10K type strain sequencing project: providing services to taxonomists for standard genome sequencing and annotation.</title>
        <authorList>
            <consortium name="The Broad Institute Genomics Platform"/>
            <consortium name="The Broad Institute Genome Sequencing Center for Infectious Disease"/>
            <person name="Wu L."/>
            <person name="Ma J."/>
        </authorList>
    </citation>
    <scope>NUCLEOTIDE SEQUENCE [LARGE SCALE GENOMIC DNA]</scope>
    <source>
        <strain evidence="4">CGMCC 4.1648</strain>
    </source>
</reference>
<dbReference type="PRINTS" id="PR00111">
    <property type="entry name" value="ABHYDROLASE"/>
</dbReference>
<comment type="caution">
    <text evidence="3">The sequence shown here is derived from an EMBL/GenBank/DDBJ whole genome shotgun (WGS) entry which is preliminary data.</text>
</comment>
<sequence>MRVELNDVTLEVEDRGTGPAVLLVHGFPDTHDCWRHQVPALNAAGYRTIAPDLRGFGGSDRPLTTAAYDPSHSVADLLELLDRQGVDRVHLVGHDWGSGIVQRLALTAPDRVASLSLLSVGNLGAYGDAGWEQRRWSWYMQLFQLEGLAEDWLTRDGCANAHEFLAEHPDREEVVARLTAPGALTPALSIYRAGLPPEAMFGPRQPLPPLRGPVLGLWSSGDRFLTEVSMSGTGKYVEGSWRYESIDGAGHWLQLEAPERVNAILLDFLAEHTP</sequence>
<dbReference type="EMBL" id="JBHSJD010000011">
    <property type="protein sequence ID" value="MFC5023685.1"/>
    <property type="molecule type" value="Genomic_DNA"/>
</dbReference>
<accession>A0ABV9XE55</accession>
<dbReference type="GO" id="GO:0016787">
    <property type="term" value="F:hydrolase activity"/>
    <property type="evidence" value="ECO:0007669"/>
    <property type="project" value="UniProtKB-KW"/>
</dbReference>
<proteinExistence type="predicted"/>
<evidence type="ECO:0000313" key="3">
    <source>
        <dbReference type="EMBL" id="MFC5023685.1"/>
    </source>
</evidence>
<dbReference type="Proteomes" id="UP001595829">
    <property type="component" value="Unassembled WGS sequence"/>
</dbReference>
<feature type="domain" description="AB hydrolase-1" evidence="2">
    <location>
        <begin position="19"/>
        <end position="258"/>
    </location>
</feature>
<evidence type="ECO:0000259" key="2">
    <source>
        <dbReference type="Pfam" id="PF00561"/>
    </source>
</evidence>
<keyword evidence="1 3" id="KW-0378">Hydrolase</keyword>
<evidence type="ECO:0000256" key="1">
    <source>
        <dbReference type="ARBA" id="ARBA00022801"/>
    </source>
</evidence>
<dbReference type="InterPro" id="IPR000073">
    <property type="entry name" value="AB_hydrolase_1"/>
</dbReference>
<dbReference type="Gene3D" id="3.40.50.1820">
    <property type="entry name" value="alpha/beta hydrolase"/>
    <property type="match status" value="1"/>
</dbReference>
<keyword evidence="4" id="KW-1185">Reference proteome</keyword>
<dbReference type="PANTHER" id="PTHR43329">
    <property type="entry name" value="EPOXIDE HYDROLASE"/>
    <property type="match status" value="1"/>
</dbReference>
<gene>
    <name evidence="3" type="ORF">ACFPM3_16215</name>
</gene>
<dbReference type="InterPro" id="IPR029058">
    <property type="entry name" value="AB_hydrolase_fold"/>
</dbReference>